<keyword evidence="1" id="KW-0732">Signal</keyword>
<proteinExistence type="predicted"/>
<dbReference type="EMBL" id="CP006644">
    <property type="protein sequence ID" value="AHE53954.1"/>
    <property type="molecule type" value="Genomic_DNA"/>
</dbReference>
<gene>
    <name evidence="2" type="ORF">NX02_11215</name>
</gene>
<feature type="chain" id="PRO_5004785147" description="Salt-induced outer membrane protein" evidence="1">
    <location>
        <begin position="22"/>
        <end position="317"/>
    </location>
</feature>
<dbReference type="InterPro" id="IPR007433">
    <property type="entry name" value="DUF481"/>
</dbReference>
<dbReference type="eggNOG" id="COG3137">
    <property type="taxonomic scope" value="Bacteria"/>
</dbReference>
<dbReference type="HOGENOM" id="CLU_058997_1_0_5"/>
<evidence type="ECO:0008006" key="4">
    <source>
        <dbReference type="Google" id="ProtNLM"/>
    </source>
</evidence>
<evidence type="ECO:0000313" key="2">
    <source>
        <dbReference type="EMBL" id="AHE53954.1"/>
    </source>
</evidence>
<name>W0A7N7_9SPHN</name>
<accession>W0A7N7</accession>
<dbReference type="AlphaFoldDB" id="W0A7N7"/>
<dbReference type="PATRIC" id="fig|1123269.5.peg.2179"/>
<dbReference type="RefSeq" id="WP_025292180.1">
    <property type="nucleotide sequence ID" value="NZ_CP006644.1"/>
</dbReference>
<protein>
    <recommendedName>
        <fullName evidence="4">Salt-induced outer membrane protein</fullName>
    </recommendedName>
</protein>
<dbReference type="KEGG" id="ssan:NX02_11215"/>
<sequence>MRPTRWIVAFIAIAAAHPAFAQLALKGAVDAEARPEDPPEAPAADPLLQMVERAVDKGNDTEMDAIVKFASVQSPDRAKQFQAMADNRKKARVAAQLAKVRDAPIYELWDGQVELGGFRTTGNTDNAGVSGAVRVHRDGLRWRNNAAATADYQESAGVTSRERYTGSLEANYKFARKGYAVGLLQYENDRFLGYAARYSASLGLGYRALDGNVTLDLEAGPAVRYTNYVEASTETAIAARGSIDFAWKISRSVSLDHELSLYADHINSSLIGQTALKAKLFGPLSAQFSYNVQFESQPTNERRQLDTTSRASLVYDF</sequence>
<organism evidence="2 3">
    <name type="scientific">Sphingomonas sanxanigenens DSM 19645 = NX02</name>
    <dbReference type="NCBI Taxonomy" id="1123269"/>
    <lineage>
        <taxon>Bacteria</taxon>
        <taxon>Pseudomonadati</taxon>
        <taxon>Pseudomonadota</taxon>
        <taxon>Alphaproteobacteria</taxon>
        <taxon>Sphingomonadales</taxon>
        <taxon>Sphingomonadaceae</taxon>
        <taxon>Sphingomonas</taxon>
    </lineage>
</organism>
<reference evidence="2 3" key="1">
    <citation type="submission" date="2013-07" db="EMBL/GenBank/DDBJ databases">
        <title>Completed genome of Sphingomonas sanxanigenens NX02.</title>
        <authorList>
            <person name="Ma T."/>
            <person name="Huang H."/>
            <person name="Wu M."/>
            <person name="Li X."/>
            <person name="Li G."/>
        </authorList>
    </citation>
    <scope>NUCLEOTIDE SEQUENCE [LARGE SCALE GENOMIC DNA]</scope>
    <source>
        <strain evidence="2 3">NX02</strain>
    </source>
</reference>
<keyword evidence="3" id="KW-1185">Reference proteome</keyword>
<dbReference type="Pfam" id="PF04338">
    <property type="entry name" value="DUF481"/>
    <property type="match status" value="1"/>
</dbReference>
<feature type="signal peptide" evidence="1">
    <location>
        <begin position="1"/>
        <end position="21"/>
    </location>
</feature>
<dbReference type="OrthoDB" id="7341471at2"/>
<evidence type="ECO:0000313" key="3">
    <source>
        <dbReference type="Proteomes" id="UP000018851"/>
    </source>
</evidence>
<dbReference type="STRING" id="1123269.NX02_11215"/>
<dbReference type="Proteomes" id="UP000018851">
    <property type="component" value="Chromosome"/>
</dbReference>
<evidence type="ECO:0000256" key="1">
    <source>
        <dbReference type="SAM" id="SignalP"/>
    </source>
</evidence>